<dbReference type="PROSITE" id="PS50885">
    <property type="entry name" value="HAMP"/>
    <property type="match status" value="1"/>
</dbReference>
<evidence type="ECO:0000313" key="12">
    <source>
        <dbReference type="EMBL" id="MBU5438161.1"/>
    </source>
</evidence>
<keyword evidence="4" id="KW-0597">Phosphoprotein</keyword>
<organism evidence="12 13">
    <name type="scientific">Tissierella simiarum</name>
    <dbReference type="NCBI Taxonomy" id="2841534"/>
    <lineage>
        <taxon>Bacteria</taxon>
        <taxon>Bacillati</taxon>
        <taxon>Bacillota</taxon>
        <taxon>Tissierellia</taxon>
        <taxon>Tissierellales</taxon>
        <taxon>Tissierellaceae</taxon>
        <taxon>Tissierella</taxon>
    </lineage>
</organism>
<accession>A0ABS6E5P5</accession>
<name>A0ABS6E5P5_9FIRM</name>
<evidence type="ECO:0000259" key="10">
    <source>
        <dbReference type="PROSITE" id="PS50109"/>
    </source>
</evidence>
<dbReference type="PANTHER" id="PTHR45453">
    <property type="entry name" value="PHOSPHATE REGULON SENSOR PROTEIN PHOR"/>
    <property type="match status" value="1"/>
</dbReference>
<comment type="caution">
    <text evidence="12">The sequence shown here is derived from an EMBL/GenBank/DDBJ whole genome shotgun (WGS) entry which is preliminary data.</text>
</comment>
<keyword evidence="9" id="KW-1133">Transmembrane helix</keyword>
<dbReference type="CDD" id="cd06225">
    <property type="entry name" value="HAMP"/>
    <property type="match status" value="1"/>
</dbReference>
<dbReference type="RefSeq" id="WP_216519043.1">
    <property type="nucleotide sequence ID" value="NZ_JAHLPM010000007.1"/>
</dbReference>
<evidence type="ECO:0000256" key="7">
    <source>
        <dbReference type="ARBA" id="ARBA00023012"/>
    </source>
</evidence>
<dbReference type="InterPro" id="IPR000014">
    <property type="entry name" value="PAS"/>
</dbReference>
<dbReference type="InterPro" id="IPR050351">
    <property type="entry name" value="BphY/WalK/GraS-like"/>
</dbReference>
<keyword evidence="8" id="KW-0175">Coiled coil</keyword>
<evidence type="ECO:0000256" key="4">
    <source>
        <dbReference type="ARBA" id="ARBA00022553"/>
    </source>
</evidence>
<dbReference type="EMBL" id="JAHLPM010000007">
    <property type="protein sequence ID" value="MBU5438161.1"/>
    <property type="molecule type" value="Genomic_DNA"/>
</dbReference>
<sequence length="558" mass="63483">MRKRITITFLILVISSSIITGFVSLNFQKTIYVRNLEEKVESNILLLKDLLEERRTFDKKELENLVDNYSKLIGTKIILTLKDGSLVSTHDMGIENNAKPLDILFTKTVEVKSQFITHINMTVYSRDLKEVNDTFGKYMVISIVTGLLIAFLIGLRYLEHATKPYKDITKATQSIIKGKYDEKIDFYGDKDMDNLVQNFNLMGTKLQDTIKELQGANTKLEATLTSIDNGVIAFDNSLNVILINPFAQNILNIKEDIMGKNIDEILIEDRFKEIITEVIAQGSFYKQEVEMTLSNHKVINLYSNSITSTKDPTKKIGVVLIIQDISKLRKLEMVRADFVANVSHELKTPLTSLKGFIETLKEGAIEDRNVANKFLNIMDIEVNRLNALTNDLLLLSEVENKKHDLLKELIYVEEVIDEVFQILNSKALNKSITLIKEVRKGTSFIKGNYNYFKQMMINLVDNGIKYTPPGGFVKVKAKNERDNLLIEVIDNGVGVSKEHQERIFERFYRVDKSRSRQVGGTGLGLAIVKHIVSIFNGTIKVRSQLEEGTTFIIKIPLN</sequence>
<comment type="catalytic activity">
    <reaction evidence="1">
        <text>ATP + protein L-histidine = ADP + protein N-phospho-L-histidine.</text>
        <dbReference type="EC" id="2.7.13.3"/>
    </reaction>
</comment>
<evidence type="ECO:0000256" key="2">
    <source>
        <dbReference type="ARBA" id="ARBA00004370"/>
    </source>
</evidence>
<reference evidence="12 13" key="1">
    <citation type="submission" date="2021-06" db="EMBL/GenBank/DDBJ databases">
        <authorList>
            <person name="Sun Q."/>
            <person name="Li D."/>
        </authorList>
    </citation>
    <scope>NUCLEOTIDE SEQUENCE [LARGE SCALE GENOMIC DNA]</scope>
    <source>
        <strain evidence="12 13">MSJ-40</strain>
    </source>
</reference>
<evidence type="ECO:0000256" key="9">
    <source>
        <dbReference type="SAM" id="Phobius"/>
    </source>
</evidence>
<dbReference type="InterPro" id="IPR005467">
    <property type="entry name" value="His_kinase_dom"/>
</dbReference>
<evidence type="ECO:0000256" key="8">
    <source>
        <dbReference type="SAM" id="Coils"/>
    </source>
</evidence>
<protein>
    <recommendedName>
        <fullName evidence="3">histidine kinase</fullName>
        <ecNumber evidence="3">2.7.13.3</ecNumber>
    </recommendedName>
</protein>
<evidence type="ECO:0000256" key="1">
    <source>
        <dbReference type="ARBA" id="ARBA00000085"/>
    </source>
</evidence>
<dbReference type="SMART" id="SM00091">
    <property type="entry name" value="PAS"/>
    <property type="match status" value="1"/>
</dbReference>
<keyword evidence="5" id="KW-0808">Transferase</keyword>
<dbReference type="CDD" id="cd00075">
    <property type="entry name" value="HATPase"/>
    <property type="match status" value="1"/>
</dbReference>
<dbReference type="EC" id="2.7.13.3" evidence="3"/>
<keyword evidence="9" id="KW-0472">Membrane</keyword>
<feature type="transmembrane region" description="Helical" evidence="9">
    <location>
        <begin position="138"/>
        <end position="158"/>
    </location>
</feature>
<keyword evidence="6" id="KW-0418">Kinase</keyword>
<dbReference type="CDD" id="cd00082">
    <property type="entry name" value="HisKA"/>
    <property type="match status" value="1"/>
</dbReference>
<feature type="domain" description="Histidine kinase" evidence="10">
    <location>
        <begin position="341"/>
        <end position="558"/>
    </location>
</feature>
<dbReference type="PANTHER" id="PTHR45453:SF1">
    <property type="entry name" value="PHOSPHATE REGULON SENSOR PROTEIN PHOR"/>
    <property type="match status" value="1"/>
</dbReference>
<dbReference type="Pfam" id="PF02518">
    <property type="entry name" value="HATPase_c"/>
    <property type="match status" value="1"/>
</dbReference>
<keyword evidence="9" id="KW-0812">Transmembrane</keyword>
<evidence type="ECO:0000256" key="6">
    <source>
        <dbReference type="ARBA" id="ARBA00022777"/>
    </source>
</evidence>
<feature type="coiled-coil region" evidence="8">
    <location>
        <begin position="33"/>
        <end position="68"/>
    </location>
</feature>
<dbReference type="InterPro" id="IPR003660">
    <property type="entry name" value="HAMP_dom"/>
</dbReference>
<dbReference type="InterPro" id="IPR013767">
    <property type="entry name" value="PAS_fold"/>
</dbReference>
<evidence type="ECO:0000256" key="5">
    <source>
        <dbReference type="ARBA" id="ARBA00022679"/>
    </source>
</evidence>
<evidence type="ECO:0000256" key="3">
    <source>
        <dbReference type="ARBA" id="ARBA00012438"/>
    </source>
</evidence>
<dbReference type="SMART" id="SM00388">
    <property type="entry name" value="HisKA"/>
    <property type="match status" value="1"/>
</dbReference>
<comment type="subcellular location">
    <subcellularLocation>
        <location evidence="2">Membrane</location>
    </subcellularLocation>
</comment>
<dbReference type="PROSITE" id="PS50109">
    <property type="entry name" value="HIS_KIN"/>
    <property type="match status" value="1"/>
</dbReference>
<dbReference type="CDD" id="cd00130">
    <property type="entry name" value="PAS"/>
    <property type="match status" value="1"/>
</dbReference>
<proteinExistence type="predicted"/>
<evidence type="ECO:0000313" key="13">
    <source>
        <dbReference type="Proteomes" id="UP000749471"/>
    </source>
</evidence>
<dbReference type="InterPro" id="IPR003661">
    <property type="entry name" value="HisK_dim/P_dom"/>
</dbReference>
<feature type="domain" description="HAMP" evidence="11">
    <location>
        <begin position="159"/>
        <end position="211"/>
    </location>
</feature>
<keyword evidence="7" id="KW-0902">Two-component regulatory system</keyword>
<dbReference type="Pfam" id="PF00989">
    <property type="entry name" value="PAS"/>
    <property type="match status" value="1"/>
</dbReference>
<dbReference type="Pfam" id="PF00512">
    <property type="entry name" value="HisKA"/>
    <property type="match status" value="1"/>
</dbReference>
<gene>
    <name evidence="12" type="ORF">KQI42_09085</name>
</gene>
<feature type="transmembrane region" description="Helical" evidence="9">
    <location>
        <begin position="7"/>
        <end position="27"/>
    </location>
</feature>
<keyword evidence="13" id="KW-1185">Reference proteome</keyword>
<evidence type="ECO:0000259" key="11">
    <source>
        <dbReference type="PROSITE" id="PS50885"/>
    </source>
</evidence>
<dbReference type="Proteomes" id="UP000749471">
    <property type="component" value="Unassembled WGS sequence"/>
</dbReference>
<dbReference type="SMART" id="SM00387">
    <property type="entry name" value="HATPase_c"/>
    <property type="match status" value="1"/>
</dbReference>
<dbReference type="InterPro" id="IPR003594">
    <property type="entry name" value="HATPase_dom"/>
</dbReference>